<dbReference type="HOGENOM" id="CLU_042806_0_0_1"/>
<dbReference type="AlphaFoldDB" id="A0A059F586"/>
<proteinExistence type="predicted"/>
<protein>
    <submittedName>
        <fullName evidence="2">Uncharacterized protein</fullName>
    </submittedName>
</protein>
<evidence type="ECO:0000313" key="2">
    <source>
        <dbReference type="EMBL" id="KCZ82453.1"/>
    </source>
</evidence>
<sequence>MLTLKYQLWILTMYFLKYQQTVLNLKMDTQAFRNRLSMDEPIGESIDIESHSSDDIFETQVIHSSMMESDEKSNSSTREKSILISSNDDGIKDRPRDYFPIIPTHKQKKRYIERQAKRKGIKCKNVSTYSHKIRNFVIEDANDIENPLNLSKKIQKESSHINSLRQDDTEKFSNTTSNPLNKHSIASFPQITEHTSNTYPIQLKASDSEKINKLQDQLKNSILRPYIQRNENASSTDVIEGSSNFDKKISYLQSIGAEYGFLFTSLINNVNQINKKYMNEKSTYMSKCLTFIEFFGILKEEYNSCECDTFNVYNVVNLLPEFYQYADWLEKTFNFHQIESYNNTSSLRLIKRFNEIRKNMKKDAEEDLLDQYINLFNSENYKILFEIIPGFNLLFKMKTTITQPKNLIATIKYLQLIICIFEEFRFYYFIEQQNYEVNLQELYGDFKFNQTLSKICMVFRKIIRVHSGILDESAIMSLENYYFLYFIGAYYRNISL</sequence>
<dbReference type="Proteomes" id="UP000030655">
    <property type="component" value="Unassembled WGS sequence"/>
</dbReference>
<dbReference type="VEuPathDB" id="MicrosporidiaDB:H312_00111"/>
<dbReference type="EMBL" id="KK365130">
    <property type="protein sequence ID" value="KCZ82453.1"/>
    <property type="molecule type" value="Genomic_DNA"/>
</dbReference>
<organism evidence="2 3">
    <name type="scientific">Anncaliia algerae PRA339</name>
    <dbReference type="NCBI Taxonomy" id="1288291"/>
    <lineage>
        <taxon>Eukaryota</taxon>
        <taxon>Fungi</taxon>
        <taxon>Fungi incertae sedis</taxon>
        <taxon>Microsporidia</taxon>
        <taxon>Tubulinosematoidea</taxon>
        <taxon>Tubulinosematidae</taxon>
        <taxon>Anncaliia</taxon>
    </lineage>
</organism>
<evidence type="ECO:0000313" key="3">
    <source>
        <dbReference type="Proteomes" id="UP000030655"/>
    </source>
</evidence>
<dbReference type="OrthoDB" id="10317257at2759"/>
<gene>
    <name evidence="2" type="ORF">H312_00111</name>
</gene>
<name>A0A059F586_9MICR</name>
<feature type="compositionally biased region" description="Basic and acidic residues" evidence="1">
    <location>
        <begin position="160"/>
        <end position="171"/>
    </location>
</feature>
<reference evidence="2 3" key="2">
    <citation type="submission" date="2014-03" db="EMBL/GenBank/DDBJ databases">
        <title>The Genome Sequence of Anncaliia algerae insect isolate PRA339.</title>
        <authorList>
            <consortium name="The Broad Institute Genome Sequencing Platform"/>
            <consortium name="The Broad Institute Genome Sequencing Center for Infectious Disease"/>
            <person name="Cuomo C."/>
            <person name="Becnel J."/>
            <person name="Sanscrainte N."/>
            <person name="Walker B."/>
            <person name="Young S.K."/>
            <person name="Zeng Q."/>
            <person name="Gargeya S."/>
            <person name="Fitzgerald M."/>
            <person name="Haas B."/>
            <person name="Abouelleil A."/>
            <person name="Alvarado L."/>
            <person name="Arachchi H.M."/>
            <person name="Berlin A.M."/>
            <person name="Chapman S.B."/>
            <person name="Dewar J."/>
            <person name="Goldberg J."/>
            <person name="Griggs A."/>
            <person name="Gujja S."/>
            <person name="Hansen M."/>
            <person name="Howarth C."/>
            <person name="Imamovic A."/>
            <person name="Larimer J."/>
            <person name="McCowan C."/>
            <person name="Murphy C."/>
            <person name="Neiman D."/>
            <person name="Pearson M."/>
            <person name="Priest M."/>
            <person name="Roberts A."/>
            <person name="Saif S."/>
            <person name="Shea T."/>
            <person name="Sisk P."/>
            <person name="Sykes S."/>
            <person name="Wortman J."/>
            <person name="Nusbaum C."/>
            <person name="Birren B."/>
        </authorList>
    </citation>
    <scope>NUCLEOTIDE SEQUENCE [LARGE SCALE GENOMIC DNA]</scope>
    <source>
        <strain evidence="2 3">PRA339</strain>
    </source>
</reference>
<evidence type="ECO:0000256" key="1">
    <source>
        <dbReference type="SAM" id="MobiDB-lite"/>
    </source>
</evidence>
<keyword evidence="3" id="KW-1185">Reference proteome</keyword>
<feature type="region of interest" description="Disordered" evidence="1">
    <location>
        <begin position="160"/>
        <end position="179"/>
    </location>
</feature>
<reference evidence="3" key="1">
    <citation type="submission" date="2013-02" db="EMBL/GenBank/DDBJ databases">
        <authorList>
            <consortium name="The Broad Institute Genome Sequencing Platform"/>
            <person name="Cuomo C."/>
            <person name="Becnel J."/>
            <person name="Sanscrainte N."/>
            <person name="Walker B."/>
            <person name="Young S.K."/>
            <person name="Zeng Q."/>
            <person name="Gargeya S."/>
            <person name="Fitzgerald M."/>
            <person name="Haas B."/>
            <person name="Abouelleil A."/>
            <person name="Alvarado L."/>
            <person name="Arachchi H.M."/>
            <person name="Berlin A.M."/>
            <person name="Chapman S.B."/>
            <person name="Dewar J."/>
            <person name="Goldberg J."/>
            <person name="Griggs A."/>
            <person name="Gujja S."/>
            <person name="Hansen M."/>
            <person name="Howarth C."/>
            <person name="Imamovic A."/>
            <person name="Larimer J."/>
            <person name="McCowan C."/>
            <person name="Murphy C."/>
            <person name="Neiman D."/>
            <person name="Pearson M."/>
            <person name="Priest M."/>
            <person name="Roberts A."/>
            <person name="Saif S."/>
            <person name="Shea T."/>
            <person name="Sisk P."/>
            <person name="Sykes S."/>
            <person name="Wortman J."/>
            <person name="Nusbaum C."/>
            <person name="Birren B."/>
        </authorList>
    </citation>
    <scope>NUCLEOTIDE SEQUENCE [LARGE SCALE GENOMIC DNA]</scope>
    <source>
        <strain evidence="3">PRA339</strain>
    </source>
</reference>
<accession>A0A059F586</accession>
<feature type="compositionally biased region" description="Basic and acidic residues" evidence="1">
    <location>
        <begin position="69"/>
        <end position="81"/>
    </location>
</feature>
<feature type="region of interest" description="Disordered" evidence="1">
    <location>
        <begin position="66"/>
        <end position="99"/>
    </location>
</feature>